<organism evidence="5 6">
    <name type="scientific">Massilia timonae</name>
    <dbReference type="NCBI Taxonomy" id="47229"/>
    <lineage>
        <taxon>Bacteria</taxon>
        <taxon>Pseudomonadati</taxon>
        <taxon>Pseudomonadota</taxon>
        <taxon>Betaproteobacteria</taxon>
        <taxon>Burkholderiales</taxon>
        <taxon>Oxalobacteraceae</taxon>
        <taxon>Telluria group</taxon>
        <taxon>Massilia</taxon>
    </lineage>
</organism>
<name>A0A1S2N3L4_9BURK</name>
<dbReference type="PROSITE" id="PS50931">
    <property type="entry name" value="HTH_LYSR"/>
    <property type="match status" value="1"/>
</dbReference>
<dbReference type="AlphaFoldDB" id="A0A1S2N3L4"/>
<gene>
    <name evidence="5" type="ORF">LO55_116</name>
</gene>
<dbReference type="EMBL" id="JRYB01000001">
    <property type="protein sequence ID" value="OIJ39493.1"/>
    <property type="molecule type" value="Genomic_DNA"/>
</dbReference>
<evidence type="ECO:0000256" key="1">
    <source>
        <dbReference type="ARBA" id="ARBA00009437"/>
    </source>
</evidence>
<comment type="caution">
    <text evidence="5">The sequence shown here is derived from an EMBL/GenBank/DDBJ whole genome shotgun (WGS) entry which is preliminary data.</text>
</comment>
<accession>A0A1S2N3L4</accession>
<comment type="similarity">
    <text evidence="1">Belongs to the LysR transcriptional regulatory family.</text>
</comment>
<dbReference type="FunFam" id="1.10.10.10:FF:000001">
    <property type="entry name" value="LysR family transcriptional regulator"/>
    <property type="match status" value="1"/>
</dbReference>
<keyword evidence="4" id="KW-0804">Transcription</keyword>
<evidence type="ECO:0000313" key="5">
    <source>
        <dbReference type="EMBL" id="OIJ39493.1"/>
    </source>
</evidence>
<dbReference type="PANTHER" id="PTHR30537:SF5">
    <property type="entry name" value="HTH-TYPE TRANSCRIPTIONAL ACTIVATOR TTDR-RELATED"/>
    <property type="match status" value="1"/>
</dbReference>
<evidence type="ECO:0000256" key="3">
    <source>
        <dbReference type="ARBA" id="ARBA00023125"/>
    </source>
</evidence>
<dbReference type="InterPro" id="IPR036388">
    <property type="entry name" value="WH-like_DNA-bd_sf"/>
</dbReference>
<dbReference type="Gene3D" id="1.10.10.10">
    <property type="entry name" value="Winged helix-like DNA-binding domain superfamily/Winged helix DNA-binding domain"/>
    <property type="match status" value="1"/>
</dbReference>
<dbReference type="Proteomes" id="UP000180246">
    <property type="component" value="Unassembled WGS sequence"/>
</dbReference>
<dbReference type="GO" id="GO:0003700">
    <property type="term" value="F:DNA-binding transcription factor activity"/>
    <property type="evidence" value="ECO:0007669"/>
    <property type="project" value="InterPro"/>
</dbReference>
<dbReference type="Pfam" id="PF03466">
    <property type="entry name" value="LysR_substrate"/>
    <property type="match status" value="1"/>
</dbReference>
<dbReference type="SUPFAM" id="SSF53850">
    <property type="entry name" value="Periplasmic binding protein-like II"/>
    <property type="match status" value="1"/>
</dbReference>
<keyword evidence="3" id="KW-0238">DNA-binding</keyword>
<dbReference type="InterPro" id="IPR000847">
    <property type="entry name" value="LysR_HTH_N"/>
</dbReference>
<evidence type="ECO:0000313" key="6">
    <source>
        <dbReference type="Proteomes" id="UP000180246"/>
    </source>
</evidence>
<evidence type="ECO:0000256" key="4">
    <source>
        <dbReference type="ARBA" id="ARBA00023163"/>
    </source>
</evidence>
<dbReference type="PANTHER" id="PTHR30537">
    <property type="entry name" value="HTH-TYPE TRANSCRIPTIONAL REGULATOR"/>
    <property type="match status" value="1"/>
</dbReference>
<dbReference type="InterPro" id="IPR058163">
    <property type="entry name" value="LysR-type_TF_proteobact-type"/>
</dbReference>
<dbReference type="Gene3D" id="3.40.190.290">
    <property type="match status" value="1"/>
</dbReference>
<dbReference type="Pfam" id="PF00126">
    <property type="entry name" value="HTH_1"/>
    <property type="match status" value="1"/>
</dbReference>
<dbReference type="InterPro" id="IPR036390">
    <property type="entry name" value="WH_DNA-bd_sf"/>
</dbReference>
<proteinExistence type="inferred from homology"/>
<dbReference type="SUPFAM" id="SSF46785">
    <property type="entry name" value="Winged helix' DNA-binding domain"/>
    <property type="match status" value="1"/>
</dbReference>
<sequence length="304" mass="32901">MQTSERLKGVDVFVAVAQAGSFVRAAQRLHLTGSAVGKAIARLEARLNARLFERSTRRLALTDAGARFLAACTRVLGELEEAEHALHAEGDLLAGRLRVDLPATYGRLIVLPVLTAFLQRYPRIKPVLSFTDRYVDLEDEGIDVTVRIGSPEAWSPALGHCLLGQDRKVFCAAPSYLAAHGAPASVEDLVEHAVIMYGKADSRVSPLLIRRGNALVEQRAFDARIVAGDAEAQAELTVAGLGIAQLSTWLIERHLADGSLVEVLPDYATPGLTMHVVWPKAKQDVPRVRELVDVLRAALSEPAA</sequence>
<keyword evidence="2" id="KW-0805">Transcription regulation</keyword>
<dbReference type="GO" id="GO:0003677">
    <property type="term" value="F:DNA binding"/>
    <property type="evidence" value="ECO:0007669"/>
    <property type="project" value="UniProtKB-KW"/>
</dbReference>
<protein>
    <submittedName>
        <fullName evidence="5">Bacterial regulatory helix-turn-helix, lysR family protein</fullName>
    </submittedName>
</protein>
<evidence type="ECO:0000256" key="2">
    <source>
        <dbReference type="ARBA" id="ARBA00023015"/>
    </source>
</evidence>
<dbReference type="RefSeq" id="WP_005668840.1">
    <property type="nucleotide sequence ID" value="NZ_DAMAFS010000054.1"/>
</dbReference>
<reference evidence="5 6" key="1">
    <citation type="submission" date="2014-10" db="EMBL/GenBank/DDBJ databases">
        <authorList>
            <person name="Seo M.-J."/>
            <person name="Seok Y.J."/>
            <person name="Cha I.-T."/>
        </authorList>
    </citation>
    <scope>NUCLEOTIDE SEQUENCE [LARGE SCALE GENOMIC DNA]</scope>
    <source>
        <strain evidence="5 6">NEU</strain>
    </source>
</reference>
<dbReference type="InterPro" id="IPR005119">
    <property type="entry name" value="LysR_subst-bd"/>
</dbReference>